<evidence type="ECO:0000256" key="1">
    <source>
        <dbReference type="SAM" id="MobiDB-lite"/>
    </source>
</evidence>
<evidence type="ECO:0000313" key="2">
    <source>
        <dbReference type="EMBL" id="AAX62122.1"/>
    </source>
</evidence>
<proteinExistence type="predicted"/>
<reference evidence="2" key="1">
    <citation type="submission" date="2005-03" db="EMBL/GenBank/DDBJ databases">
        <title>Partial sequence analysis of bacteriophage MZTP02.</title>
        <authorList>
            <person name="Liao W."/>
            <person name="Pang Y."/>
        </authorList>
    </citation>
    <scope>NUCLEOTIDE SEQUENCE</scope>
</reference>
<organism evidence="2">
    <name type="scientific">Bacillus thuringiensis phage MZTP02</name>
    <dbReference type="NCBI Taxonomy" id="311221"/>
    <lineage>
        <taxon>Viruses</taxon>
        <taxon>Duplodnaviria</taxon>
        <taxon>Heunggongvirae</taxon>
        <taxon>Uroviricota</taxon>
        <taxon>Caudoviricetes</taxon>
    </lineage>
</organism>
<name>Q56AR9_9CAUD</name>
<dbReference type="EMBL" id="AY973586">
    <property type="protein sequence ID" value="AAX62122.1"/>
    <property type="molecule type" value="Genomic_DNA"/>
</dbReference>
<protein>
    <submittedName>
        <fullName evidence="2">Uncharacterized protein</fullName>
    </submittedName>
</protein>
<feature type="compositionally biased region" description="Pro residues" evidence="1">
    <location>
        <begin position="50"/>
        <end position="61"/>
    </location>
</feature>
<accession>Q56AR9</accession>
<sequence>MRPSQRQFLPRLPPSRLLHLPRLNKSLLRYPQRQPLSRSLPPNPRHKPPPRCPARPCPHCR</sequence>
<feature type="region of interest" description="Disordered" evidence="1">
    <location>
        <begin position="28"/>
        <end position="61"/>
    </location>
</feature>